<reference evidence="1 2" key="1">
    <citation type="submission" date="2020-05" db="EMBL/GenBank/DDBJ databases">
        <title>Horizontal transmission and recombination maintain forever young bacterial symbiont genomes.</title>
        <authorList>
            <person name="Russell S.L."/>
            <person name="Pepper-Tunick E."/>
            <person name="Svedberg J."/>
            <person name="Byrne A."/>
            <person name="Ruelas Castillo J."/>
            <person name="Vollmers C."/>
            <person name="Beinart R.A."/>
            <person name="Corbett-Detig R."/>
        </authorList>
    </citation>
    <scope>NUCLEOTIDE SEQUENCE [LARGE SCALE GENOMIC DNA]</scope>
    <source>
        <strain evidence="1">Santa_Monica_outfall</strain>
    </source>
</reference>
<dbReference type="Proteomes" id="UP000509658">
    <property type="component" value="Chromosome"/>
</dbReference>
<evidence type="ECO:0000313" key="1">
    <source>
        <dbReference type="EMBL" id="QKQ27177.1"/>
    </source>
</evidence>
<sequence>MAVSEGAWSHSHKDVTHYFSSNVDGHFELFDAENFSRLYRVTARMTPDHSPDTHIIKGDGGSSTIIAIPELDNEDSPYLSLHLGTKDGGFSIWQPFAGEREVTDLFELANGLFAVRLDKSDWQLIRVKPNGSSQRVTLPSLPSEVPKIRKLTDGLFGVAIYDDALRRDKDDGALWHLFRINSGDEIEPLQLSGFEPGAVKSIHRISDHLLRLTSRTSEDVDHSLQTHFYRINESKQAIEVHKDITGIPDLTRNFRLLANGELVGAAEVDDADGDGTPGDWVWRMRDSQGEWRTPQEILPELSGKIWTMSDWHDGQGIGVQTMTGESGAEYTSQWYLRDNKTKQWHSAEKTLPLHDDLAIDTIHERRDGLFEITSMLDAAIKPDFDSPVPVVIQSTHWVMRAEDGEWNDVRSIVAKHRPGLEKKIIAVDARSNGLMVDIQRNHDETPIRLLFTRTVIISGSC</sequence>
<gene>
    <name evidence="1" type="ORF">HUE57_13410</name>
</gene>
<organism evidence="1 2">
    <name type="scientific">Candidatus Reidiella endopervernicosa</name>
    <dbReference type="NCBI Taxonomy" id="2738883"/>
    <lineage>
        <taxon>Bacteria</taxon>
        <taxon>Pseudomonadati</taxon>
        <taxon>Pseudomonadota</taxon>
        <taxon>Gammaproteobacteria</taxon>
        <taxon>Candidatus Reidiella</taxon>
    </lineage>
</organism>
<protein>
    <submittedName>
        <fullName evidence="1">Uncharacterized protein</fullName>
    </submittedName>
</protein>
<accession>A0A6N0HY14</accession>
<dbReference type="AlphaFoldDB" id="A0A6N0HY14"/>
<dbReference type="RefSeq" id="WP_174673356.1">
    <property type="nucleotide sequence ID" value="NZ_CP054491.1"/>
</dbReference>
<keyword evidence="2" id="KW-1185">Reference proteome</keyword>
<name>A0A6N0HY14_9GAMM</name>
<evidence type="ECO:0000313" key="2">
    <source>
        <dbReference type="Proteomes" id="UP000509658"/>
    </source>
</evidence>
<dbReference type="KEGG" id="rev:HUE57_13410"/>
<proteinExistence type="predicted"/>
<dbReference type="EMBL" id="CP054491">
    <property type="protein sequence ID" value="QKQ27177.1"/>
    <property type="molecule type" value="Genomic_DNA"/>
</dbReference>